<dbReference type="PANTHER" id="PTHR14593:SF5">
    <property type="entry name" value="WD REPEAT-CONTAINING PROTEIN 11"/>
    <property type="match status" value="1"/>
</dbReference>
<dbReference type="OrthoDB" id="1291858at2759"/>
<keyword evidence="3" id="KW-1185">Reference proteome</keyword>
<dbReference type="Pfam" id="PF23751">
    <property type="entry name" value="Beta-prop_WDR11_1st"/>
    <property type="match status" value="1"/>
</dbReference>
<dbReference type="EMBL" id="UXUI01000666">
    <property type="protein sequence ID" value="VDD85293.1"/>
    <property type="molecule type" value="Genomic_DNA"/>
</dbReference>
<dbReference type="InterPro" id="IPR039694">
    <property type="entry name" value="WDR11"/>
</dbReference>
<dbReference type="SMART" id="SM00320">
    <property type="entry name" value="WD40"/>
    <property type="match status" value="2"/>
</dbReference>
<reference evidence="2 3" key="2">
    <citation type="submission" date="2018-10" db="EMBL/GenBank/DDBJ databases">
        <authorList>
            <consortium name="Pathogen Informatics"/>
        </authorList>
    </citation>
    <scope>NUCLEOTIDE SEQUENCE [LARGE SCALE GENOMIC DNA]</scope>
</reference>
<evidence type="ECO:0000313" key="3">
    <source>
        <dbReference type="Proteomes" id="UP000274131"/>
    </source>
</evidence>
<dbReference type="SUPFAM" id="SSF50978">
    <property type="entry name" value="WD40 repeat-like"/>
    <property type="match status" value="1"/>
</dbReference>
<dbReference type="Gene3D" id="2.130.10.10">
    <property type="entry name" value="YVTN repeat-like/Quinoprotein amine dehydrogenase"/>
    <property type="match status" value="1"/>
</dbReference>
<dbReference type="PANTHER" id="PTHR14593">
    <property type="entry name" value="WD REPEAT-CONTAINING PROTEIN 11"/>
    <property type="match status" value="1"/>
</dbReference>
<gene>
    <name evidence="2" type="ORF">EVEC_LOCUS436</name>
</gene>
<name>A0A0N4UTM1_ENTVE</name>
<protein>
    <submittedName>
        <fullName evidence="4">WD_REPEATS_REGION domain-containing protein</fullName>
    </submittedName>
</protein>
<dbReference type="WBParaSite" id="EVEC_0000065601-mRNA-1">
    <property type="protein sequence ID" value="EVEC_0000065601-mRNA-1"/>
    <property type="gene ID" value="EVEC_0000065601"/>
</dbReference>
<evidence type="ECO:0000313" key="4">
    <source>
        <dbReference type="WBParaSite" id="EVEC_0000065601-mRNA-1"/>
    </source>
</evidence>
<proteinExistence type="predicted"/>
<dbReference type="InterPro" id="IPR036322">
    <property type="entry name" value="WD40_repeat_dom_sf"/>
</dbReference>
<dbReference type="Proteomes" id="UP000274131">
    <property type="component" value="Unassembled WGS sequence"/>
</dbReference>
<feature type="domain" description="WDR11 first beta-propeller" evidence="1">
    <location>
        <begin position="12"/>
        <end position="172"/>
    </location>
</feature>
<reference evidence="4" key="1">
    <citation type="submission" date="2017-02" db="UniProtKB">
        <authorList>
            <consortium name="WormBaseParasite"/>
        </authorList>
    </citation>
    <scope>IDENTIFICATION</scope>
</reference>
<dbReference type="InterPro" id="IPR015943">
    <property type="entry name" value="WD40/YVTN_repeat-like_dom_sf"/>
</dbReference>
<dbReference type="STRING" id="51028.A0A0N4UTM1"/>
<dbReference type="GO" id="GO:0005737">
    <property type="term" value="C:cytoplasm"/>
    <property type="evidence" value="ECO:0007669"/>
    <property type="project" value="TreeGrafter"/>
</dbReference>
<accession>A0A0N4UTM1</accession>
<dbReference type="AlphaFoldDB" id="A0A0N4UTM1"/>
<evidence type="ECO:0000313" key="2">
    <source>
        <dbReference type="EMBL" id="VDD85293.1"/>
    </source>
</evidence>
<dbReference type="InterPro" id="IPR001680">
    <property type="entry name" value="WD40_rpt"/>
</dbReference>
<sequence>MPYTLPGSLHPNNKGAIAWNEKGLLAYGSHYTLVIVDVMRRRIIQTLENHTAAINYVSWAPEEDFGTSLEGLERCASADVSGQIIVWNVFEGTDISCFRHENSSLRTISWFPWEDTKRDFLLALHSPGTLILWNTSTGDKVWSISYDSQLDVFALDPYDSRNLAFGVVDGSILLIDEVYLHKAPSSKACRLTVFPSGSNVCHLQYHNAFQDILFAASLTELVCMETVCRCVLWRYTLEAPLLNILCCAERDAIFTVHTSGLVVLRNCSIVPGGDRWMSCFTYEKIMTAETQRQSLHHRLFAVAFCPVTQTSMAFLYNSGRIAFYQMAFEDSASLKCYRAQFITDFIGVNEKLQNSALGALRLSNIGEMFSLGQGASTVCMRPIDALEGENEPHLAAIGNNHGVIHLVDVLNSIVYKELHVHGCPIKFVCSPVNSL</sequence>
<organism evidence="4">
    <name type="scientific">Enterobius vermicularis</name>
    <name type="common">Human pinworm</name>
    <dbReference type="NCBI Taxonomy" id="51028"/>
    <lineage>
        <taxon>Eukaryota</taxon>
        <taxon>Metazoa</taxon>
        <taxon>Ecdysozoa</taxon>
        <taxon>Nematoda</taxon>
        <taxon>Chromadorea</taxon>
        <taxon>Rhabditida</taxon>
        <taxon>Spirurina</taxon>
        <taxon>Oxyuridomorpha</taxon>
        <taxon>Oxyuroidea</taxon>
        <taxon>Oxyuridae</taxon>
        <taxon>Enterobius</taxon>
    </lineage>
</organism>
<evidence type="ECO:0000259" key="1">
    <source>
        <dbReference type="Pfam" id="PF23751"/>
    </source>
</evidence>
<dbReference type="InterPro" id="IPR057852">
    <property type="entry name" value="Beta-prop_WDR11_1st"/>
</dbReference>